<dbReference type="KEGG" id="nse:NSE_0651"/>
<evidence type="ECO:0000313" key="1">
    <source>
        <dbReference type="EMBL" id="ABD46003.1"/>
    </source>
</evidence>
<proteinExistence type="predicted"/>
<dbReference type="AlphaFoldDB" id="Q2GDB7"/>
<accession>Q2GDB7</accession>
<dbReference type="EMBL" id="CP000237">
    <property type="protein sequence ID" value="ABD46003.1"/>
    <property type="molecule type" value="Genomic_DNA"/>
</dbReference>
<sequence length="148" mass="17421">MEHRLVLSAGEPVPVMVMALGCRVVVHLLQRLALLQVVVEHLAEHLFHLWRLLLLERSLPRRYYWTLLLQHLAGHPHLLQRLALLQVVVEHLAGHLLHLWRLLLLERPLPRRYYWLLLHCYLVGSDCFVLRQRVQVGHPACQLDCPFT</sequence>
<dbReference type="PROSITE" id="PS51257">
    <property type="entry name" value="PROKAR_LIPOPROTEIN"/>
    <property type="match status" value="1"/>
</dbReference>
<evidence type="ECO:0000313" key="2">
    <source>
        <dbReference type="Proteomes" id="UP000001942"/>
    </source>
</evidence>
<keyword evidence="2" id="KW-1185">Reference proteome</keyword>
<organism evidence="1 2">
    <name type="scientific">Ehrlichia sennetsu (strain ATCC VR-367 / Miyayama)</name>
    <name type="common">Neorickettsia sennetsu</name>
    <dbReference type="NCBI Taxonomy" id="222891"/>
    <lineage>
        <taxon>Bacteria</taxon>
        <taxon>Pseudomonadati</taxon>
        <taxon>Pseudomonadota</taxon>
        <taxon>Alphaproteobacteria</taxon>
        <taxon>Rickettsiales</taxon>
        <taxon>Anaplasmataceae</taxon>
        <taxon>Ehrlichia</taxon>
    </lineage>
</organism>
<keyword evidence="1" id="KW-0449">Lipoprotein</keyword>
<dbReference type="Proteomes" id="UP000001942">
    <property type="component" value="Chromosome"/>
</dbReference>
<reference evidence="1 2" key="1">
    <citation type="journal article" date="2006" name="PLoS Genet.">
        <title>Comparative genomics of emerging human ehrlichiosis agents.</title>
        <authorList>
            <person name="Dunning Hotopp J.C."/>
            <person name="Lin M."/>
            <person name="Madupu R."/>
            <person name="Crabtree J."/>
            <person name="Angiuoli S.V."/>
            <person name="Eisen J.A."/>
            <person name="Seshadri R."/>
            <person name="Ren Q."/>
            <person name="Wu M."/>
            <person name="Utterback T.R."/>
            <person name="Smith S."/>
            <person name="Lewis M."/>
            <person name="Khouri H."/>
            <person name="Zhang C."/>
            <person name="Niu H."/>
            <person name="Lin Q."/>
            <person name="Ohashi N."/>
            <person name="Zhi N."/>
            <person name="Nelson W."/>
            <person name="Brinkac L.M."/>
            <person name="Dodson R.J."/>
            <person name="Rosovitz M.J."/>
            <person name="Sundaram J."/>
            <person name="Daugherty S.C."/>
            <person name="Davidsen T."/>
            <person name="Durkin A.S."/>
            <person name="Gwinn M."/>
            <person name="Haft D.H."/>
            <person name="Selengut J.D."/>
            <person name="Sullivan S.A."/>
            <person name="Zafar N."/>
            <person name="Zhou L."/>
            <person name="Benahmed F."/>
            <person name="Forberger H."/>
            <person name="Halpin R."/>
            <person name="Mulligan S."/>
            <person name="Robinson J."/>
            <person name="White O."/>
            <person name="Rikihisa Y."/>
            <person name="Tettelin H."/>
        </authorList>
    </citation>
    <scope>NUCLEOTIDE SEQUENCE [LARGE SCALE GENOMIC DNA]</scope>
    <source>
        <strain evidence="2">ATCC VR-367 / Miyayama</strain>
    </source>
</reference>
<protein>
    <submittedName>
        <fullName evidence="1">Lipoprotein</fullName>
    </submittedName>
</protein>
<name>Q2GDB7_EHRS3</name>
<dbReference type="HOGENOM" id="CLU_1756914_0_0_5"/>
<gene>
    <name evidence="1" type="ordered locus">NSE_0651</name>
</gene>